<feature type="domain" description="AMP-dependent synthetase/ligase" evidence="6">
    <location>
        <begin position="5"/>
        <end position="338"/>
    </location>
</feature>
<dbReference type="Proteomes" id="UP001597561">
    <property type="component" value="Unassembled WGS sequence"/>
</dbReference>
<keyword evidence="4 5" id="KW-0067">ATP-binding</keyword>
<dbReference type="InterPro" id="IPR042099">
    <property type="entry name" value="ANL_N_sf"/>
</dbReference>
<dbReference type="InterPro" id="IPR000873">
    <property type="entry name" value="AMP-dep_synth/lig_dom"/>
</dbReference>
<dbReference type="Gene3D" id="3.40.50.12780">
    <property type="entry name" value="N-terminal domain of ligase-like"/>
    <property type="match status" value="1"/>
</dbReference>
<dbReference type="InterPro" id="IPR045851">
    <property type="entry name" value="AMP-bd_C_sf"/>
</dbReference>
<comment type="catalytic activity">
    <reaction evidence="5">
        <text>2-succinylbenzoate + ATP + CoA = 2-succinylbenzoyl-CoA + AMP + diphosphate</text>
        <dbReference type="Rhea" id="RHEA:17009"/>
        <dbReference type="ChEBI" id="CHEBI:18325"/>
        <dbReference type="ChEBI" id="CHEBI:30616"/>
        <dbReference type="ChEBI" id="CHEBI:33019"/>
        <dbReference type="ChEBI" id="CHEBI:57287"/>
        <dbReference type="ChEBI" id="CHEBI:57364"/>
        <dbReference type="ChEBI" id="CHEBI:456215"/>
        <dbReference type="EC" id="6.2.1.26"/>
    </reaction>
</comment>
<dbReference type="NCBIfam" id="NF002966">
    <property type="entry name" value="PRK03640.1"/>
    <property type="match status" value="1"/>
</dbReference>
<dbReference type="EC" id="6.2.1.26" evidence="5"/>
<evidence type="ECO:0000256" key="2">
    <source>
        <dbReference type="ARBA" id="ARBA00022598"/>
    </source>
</evidence>
<dbReference type="Gene3D" id="3.30.300.30">
    <property type="match status" value="1"/>
</dbReference>
<name>A0ABW5ZDQ8_9BACL</name>
<proteinExistence type="inferred from homology"/>
<dbReference type="InterPro" id="IPR020845">
    <property type="entry name" value="AMP-binding_CS"/>
</dbReference>
<evidence type="ECO:0000256" key="5">
    <source>
        <dbReference type="HAMAP-Rule" id="MF_00731"/>
    </source>
</evidence>
<dbReference type="RefSeq" id="WP_239581692.1">
    <property type="nucleotide sequence ID" value="NZ_JAFBDK010000030.1"/>
</dbReference>
<evidence type="ECO:0000259" key="6">
    <source>
        <dbReference type="Pfam" id="PF00501"/>
    </source>
</evidence>
<feature type="domain" description="AMP-binding enzyme C-terminal" evidence="7">
    <location>
        <begin position="386"/>
        <end position="459"/>
    </location>
</feature>
<dbReference type="PANTHER" id="PTHR43201">
    <property type="entry name" value="ACYL-COA SYNTHETASE"/>
    <property type="match status" value="1"/>
</dbReference>
<dbReference type="PROSITE" id="PS00455">
    <property type="entry name" value="AMP_BINDING"/>
    <property type="match status" value="1"/>
</dbReference>
<dbReference type="InterPro" id="IPR010192">
    <property type="entry name" value="MenE"/>
</dbReference>
<evidence type="ECO:0000313" key="9">
    <source>
        <dbReference type="Proteomes" id="UP001597561"/>
    </source>
</evidence>
<dbReference type="HAMAP" id="MF_00731">
    <property type="entry name" value="MenE"/>
    <property type="match status" value="1"/>
</dbReference>
<comment type="similarity">
    <text evidence="5">Belongs to the ATP-dependent AMP-binding enzyme family. MenE subfamily.</text>
</comment>
<comment type="caution">
    <text evidence="8">The sequence shown here is derived from an EMBL/GenBank/DDBJ whole genome shotgun (WGS) entry which is preliminary data.</text>
</comment>
<dbReference type="GO" id="GO:0008756">
    <property type="term" value="F:o-succinylbenzoate-CoA ligase activity"/>
    <property type="evidence" value="ECO:0007669"/>
    <property type="project" value="UniProtKB-EC"/>
</dbReference>
<gene>
    <name evidence="5" type="primary">menE</name>
    <name evidence="8" type="ORF">ACFS5P_04155</name>
</gene>
<dbReference type="PANTHER" id="PTHR43201:SF32">
    <property type="entry name" value="2-SUCCINYLBENZOATE--COA LIGASE, CHLOROPLASTIC_PEROXISOMAL"/>
    <property type="match status" value="1"/>
</dbReference>
<keyword evidence="3 5" id="KW-0547">Nucleotide-binding</keyword>
<sequence length="474" mass="52948">MTSWLEKRAALSPDKPGLYAGEDVWTFSEMAIEAQRLAEKISPYIKNQKPVALLITNQPQSVFLIHALQIIRVPVLMLNNRLTSEEWRYQLQDSQAQLVLHEEQFSLKTETALSIDECMRNNNDTITRFEEEEICSLMYTSGTTGNPKGVMQSYDNHYASAAGSAFNIGHNPDDIWMCTVPLFHISGYSILMRSVIYGIAIKLYEKFDEQIIHADLSGGKGSILSVVTTMLQRLLDVKNEPYHPFFRCMILGGGPAPLHMVERCHNEDIPVFQSYGMTETSSQFTTLSPGDATRKVGSSGKPLFPGEILILDTDGNECEAGEIGEILLKGPSVTKGYLNLDKSVPFSNDWLKTGDVGYLDKEGFLYVADRRSDLIISGGENIYPAEVESVLAGHPAVIEAGVVGKKDDRWGEVPAAFLVVADQIDEERLIRYAKERLAAYKVPKIFRFTDSLPRNASGKLVRRMLKEEINHESD</sequence>
<accession>A0ABW5ZDQ8</accession>
<keyword evidence="1 5" id="KW-0474">Menaquinone biosynthesis</keyword>
<dbReference type="SUPFAM" id="SSF56801">
    <property type="entry name" value="Acetyl-CoA synthetase-like"/>
    <property type="match status" value="1"/>
</dbReference>
<keyword evidence="2 5" id="KW-0436">Ligase</keyword>
<dbReference type="NCBIfam" id="TIGR01923">
    <property type="entry name" value="menE"/>
    <property type="match status" value="1"/>
</dbReference>
<evidence type="ECO:0000313" key="8">
    <source>
        <dbReference type="EMBL" id="MFD2911055.1"/>
    </source>
</evidence>
<comment type="function">
    <text evidence="5">Converts 2-succinylbenzoate (OSB) to 2-succinylbenzoyl-CoA (OSB-CoA).</text>
</comment>
<comment type="pathway">
    <text evidence="5">Quinol/quinone metabolism; menaquinone biosynthesis.</text>
</comment>
<comment type="pathway">
    <text evidence="5">Quinol/quinone metabolism; 1,4-dihydroxy-2-naphthoate biosynthesis; 1,4-dihydroxy-2-naphthoate from chorismate: step 5/7.</text>
</comment>
<dbReference type="InterPro" id="IPR025110">
    <property type="entry name" value="AMP-bd_C"/>
</dbReference>
<dbReference type="Pfam" id="PF00501">
    <property type="entry name" value="AMP-binding"/>
    <property type="match status" value="1"/>
</dbReference>
<dbReference type="Pfam" id="PF13193">
    <property type="entry name" value="AMP-binding_C"/>
    <property type="match status" value="1"/>
</dbReference>
<reference evidence="9" key="1">
    <citation type="journal article" date="2019" name="Int. J. Syst. Evol. Microbiol.">
        <title>The Global Catalogue of Microorganisms (GCM) 10K type strain sequencing project: providing services to taxonomists for standard genome sequencing and annotation.</title>
        <authorList>
            <consortium name="The Broad Institute Genomics Platform"/>
            <consortium name="The Broad Institute Genome Sequencing Center for Infectious Disease"/>
            <person name="Wu L."/>
            <person name="Ma J."/>
        </authorList>
    </citation>
    <scope>NUCLEOTIDE SEQUENCE [LARGE SCALE GENOMIC DNA]</scope>
    <source>
        <strain evidence="9">KCTC 13528</strain>
    </source>
</reference>
<protein>
    <recommendedName>
        <fullName evidence="5">2-succinylbenzoate--CoA ligase</fullName>
        <ecNumber evidence="5">6.2.1.26</ecNumber>
    </recommendedName>
    <alternativeName>
        <fullName evidence="5">o-succinylbenzoyl-CoA synthetase</fullName>
        <shortName evidence="5">OSB-CoA synthetase</shortName>
    </alternativeName>
</protein>
<evidence type="ECO:0000259" key="7">
    <source>
        <dbReference type="Pfam" id="PF13193"/>
    </source>
</evidence>
<evidence type="ECO:0000256" key="4">
    <source>
        <dbReference type="ARBA" id="ARBA00022840"/>
    </source>
</evidence>
<organism evidence="8 9">
    <name type="scientific">Jeotgalibacillus terrae</name>
    <dbReference type="NCBI Taxonomy" id="587735"/>
    <lineage>
        <taxon>Bacteria</taxon>
        <taxon>Bacillati</taxon>
        <taxon>Bacillota</taxon>
        <taxon>Bacilli</taxon>
        <taxon>Bacillales</taxon>
        <taxon>Caryophanaceae</taxon>
        <taxon>Jeotgalibacillus</taxon>
    </lineage>
</organism>
<dbReference type="EMBL" id="JBHUPG010000006">
    <property type="protein sequence ID" value="MFD2911055.1"/>
    <property type="molecule type" value="Genomic_DNA"/>
</dbReference>
<evidence type="ECO:0000256" key="3">
    <source>
        <dbReference type="ARBA" id="ARBA00022741"/>
    </source>
</evidence>
<keyword evidence="9" id="KW-1185">Reference proteome</keyword>
<evidence type="ECO:0000256" key="1">
    <source>
        <dbReference type="ARBA" id="ARBA00022428"/>
    </source>
</evidence>